<organism evidence="1 2">
    <name type="scientific">Enterobacter phage EcP1</name>
    <dbReference type="NCBI Taxonomy" id="942016"/>
    <lineage>
        <taxon>Viruses</taxon>
        <taxon>Duplodnaviria</taxon>
        <taxon>Heunggongvirae</taxon>
        <taxon>Uroviricota</taxon>
        <taxon>Caudoviricetes</taxon>
        <taxon>Schitoviridae</taxon>
        <taxon>Eceepunavirus</taxon>
        <taxon>Eceepunavirus EcP1</taxon>
    </lineage>
</organism>
<proteinExistence type="predicted"/>
<sequence length="80" mass="8688">MYTPLKCCLSTVHMFPLVLSDSANSKSKVGNKSLNVLAMPAPITALPSERILPLVVIHTASACCLNMSPWMRLNMESPES</sequence>
<evidence type="ECO:0000313" key="2">
    <source>
        <dbReference type="Proteomes" id="UP000007263"/>
    </source>
</evidence>
<gene>
    <name evidence="1" type="ORF">EcP1_gp77</name>
</gene>
<dbReference type="GeneID" id="14006856"/>
<name>E9NIK2_9CAUD</name>
<dbReference type="Proteomes" id="UP000007263">
    <property type="component" value="Segment"/>
</dbReference>
<accession>E9NIK2</accession>
<dbReference type="RefSeq" id="YP_007003200.1">
    <property type="nucleotide sequence ID" value="NC_019485.1"/>
</dbReference>
<dbReference type="KEGG" id="vg:14006856"/>
<reference evidence="1 2" key="1">
    <citation type="submission" date="2010-11" db="EMBL/GenBank/DDBJ databases">
        <title>Complete nucleotide sequence of the bacteriophage EcP1, a new member of the N4-like viruses.</title>
        <authorList>
            <person name="Zhu J."/>
            <person name="Rao X."/>
            <person name="Tan Y."/>
            <person name="Hu Z."/>
            <person name="Xiong K."/>
            <person name="Chen Z."/>
            <person name="Li S."/>
            <person name="Yang J."/>
            <person name="Jin X."/>
            <person name="Chen Y."/>
            <person name="Hu F."/>
        </authorList>
    </citation>
    <scope>NUCLEOTIDE SEQUENCE [LARGE SCALE GENOMIC DNA]</scope>
</reference>
<evidence type="ECO:0000313" key="1">
    <source>
        <dbReference type="EMBL" id="ADU79228.1"/>
    </source>
</evidence>
<dbReference type="EMBL" id="HQ641380">
    <property type="protein sequence ID" value="ADU79228.1"/>
    <property type="molecule type" value="Genomic_DNA"/>
</dbReference>
<keyword evidence="2" id="KW-1185">Reference proteome</keyword>
<protein>
    <submittedName>
        <fullName evidence="1">Uncharacterized protein</fullName>
    </submittedName>
</protein>